<evidence type="ECO:0008006" key="5">
    <source>
        <dbReference type="Google" id="ProtNLM"/>
    </source>
</evidence>
<feature type="region of interest" description="Disordered" evidence="1">
    <location>
        <begin position="61"/>
        <end position="80"/>
    </location>
</feature>
<keyword evidence="4" id="KW-1185">Reference proteome</keyword>
<sequence>MSIINYLHIAFVVRIAELRRTGEADRGDSPVPTAVIIFGLVAAALAVTVAVSRSVTDWMDAIPEPGGGADTGGDPGLPQD</sequence>
<comment type="caution">
    <text evidence="3">The sequence shown here is derived from an EMBL/GenBank/DDBJ whole genome shotgun (WGS) entry which is preliminary data.</text>
</comment>
<protein>
    <recommendedName>
        <fullName evidence="5">DUF2970 domain-containing protein</fullName>
    </recommendedName>
</protein>
<organism evidence="3 4">
    <name type="scientific">Plantactinospora veratri</name>
    <dbReference type="NCBI Taxonomy" id="1436122"/>
    <lineage>
        <taxon>Bacteria</taxon>
        <taxon>Bacillati</taxon>
        <taxon>Actinomycetota</taxon>
        <taxon>Actinomycetes</taxon>
        <taxon>Micromonosporales</taxon>
        <taxon>Micromonosporaceae</taxon>
        <taxon>Plantactinospora</taxon>
    </lineage>
</organism>
<evidence type="ECO:0000313" key="3">
    <source>
        <dbReference type="EMBL" id="MEE6310009.1"/>
    </source>
</evidence>
<evidence type="ECO:0000313" key="4">
    <source>
        <dbReference type="Proteomes" id="UP001339911"/>
    </source>
</evidence>
<name>A0ABU7SJ67_9ACTN</name>
<feature type="transmembrane region" description="Helical" evidence="2">
    <location>
        <begin position="31"/>
        <end position="51"/>
    </location>
</feature>
<keyword evidence="2" id="KW-1133">Transmembrane helix</keyword>
<reference evidence="3 4" key="1">
    <citation type="submission" date="2024-01" db="EMBL/GenBank/DDBJ databases">
        <title>Genome insights into Plantactinospora veratri sp. nov.</title>
        <authorList>
            <person name="Wang L."/>
        </authorList>
    </citation>
    <scope>NUCLEOTIDE SEQUENCE [LARGE SCALE GENOMIC DNA]</scope>
    <source>
        <strain evidence="3 4">NEAU-FHS4</strain>
    </source>
</reference>
<dbReference type="EMBL" id="JAZGQL010000020">
    <property type="protein sequence ID" value="MEE6310009.1"/>
    <property type="molecule type" value="Genomic_DNA"/>
</dbReference>
<evidence type="ECO:0000256" key="2">
    <source>
        <dbReference type="SAM" id="Phobius"/>
    </source>
</evidence>
<keyword evidence="2" id="KW-0812">Transmembrane</keyword>
<keyword evidence="2" id="KW-0472">Membrane</keyword>
<gene>
    <name evidence="3" type="ORF">V1634_24555</name>
</gene>
<proteinExistence type="predicted"/>
<accession>A0ABU7SJ67</accession>
<dbReference type="Proteomes" id="UP001339911">
    <property type="component" value="Unassembled WGS sequence"/>
</dbReference>
<evidence type="ECO:0000256" key="1">
    <source>
        <dbReference type="SAM" id="MobiDB-lite"/>
    </source>
</evidence>
<dbReference type="RefSeq" id="WP_331210234.1">
    <property type="nucleotide sequence ID" value="NZ_JAZGQL010000020.1"/>
</dbReference>
<feature type="compositionally biased region" description="Gly residues" evidence="1">
    <location>
        <begin position="65"/>
        <end position="80"/>
    </location>
</feature>